<evidence type="ECO:0000313" key="12">
    <source>
        <dbReference type="WBParaSite" id="ACRNAN_scaffold249.g15040.t1"/>
    </source>
</evidence>
<evidence type="ECO:0000256" key="2">
    <source>
        <dbReference type="ARBA" id="ARBA00022741"/>
    </source>
</evidence>
<dbReference type="Proteomes" id="UP000887540">
    <property type="component" value="Unplaced"/>
</dbReference>
<keyword evidence="3" id="KW-0418">Kinase</keyword>
<protein>
    <recommendedName>
        <fullName evidence="6">mitogen-activated protein kinase kinase</fullName>
        <ecNumber evidence="6">2.7.12.2</ecNumber>
    </recommendedName>
</protein>
<evidence type="ECO:0000256" key="7">
    <source>
        <dbReference type="ARBA" id="ARBA00049014"/>
    </source>
</evidence>
<evidence type="ECO:0000256" key="1">
    <source>
        <dbReference type="ARBA" id="ARBA00022679"/>
    </source>
</evidence>
<keyword evidence="4" id="KW-0067">ATP-binding</keyword>
<dbReference type="EC" id="2.7.12.2" evidence="6"/>
<dbReference type="GO" id="GO:0005524">
    <property type="term" value="F:ATP binding"/>
    <property type="evidence" value="ECO:0007669"/>
    <property type="project" value="UniProtKB-KW"/>
</dbReference>
<dbReference type="SUPFAM" id="SSF56112">
    <property type="entry name" value="Protein kinase-like (PK-like)"/>
    <property type="match status" value="1"/>
</dbReference>
<proteinExistence type="inferred from homology"/>
<comment type="catalytic activity">
    <reaction evidence="9">
        <text>L-tyrosyl-[protein] + ATP = O-phospho-L-tyrosyl-[protein] + ADP + H(+)</text>
        <dbReference type="Rhea" id="RHEA:10596"/>
        <dbReference type="Rhea" id="RHEA-COMP:10136"/>
        <dbReference type="Rhea" id="RHEA-COMP:20101"/>
        <dbReference type="ChEBI" id="CHEBI:15378"/>
        <dbReference type="ChEBI" id="CHEBI:30616"/>
        <dbReference type="ChEBI" id="CHEBI:46858"/>
        <dbReference type="ChEBI" id="CHEBI:61978"/>
        <dbReference type="ChEBI" id="CHEBI:456216"/>
        <dbReference type="EC" id="2.7.12.2"/>
    </reaction>
</comment>
<comment type="catalytic activity">
    <reaction evidence="7">
        <text>L-seryl-[protein] + ATP = O-phospho-L-seryl-[protein] + ADP + H(+)</text>
        <dbReference type="Rhea" id="RHEA:17989"/>
        <dbReference type="Rhea" id="RHEA-COMP:9863"/>
        <dbReference type="Rhea" id="RHEA-COMP:11604"/>
        <dbReference type="ChEBI" id="CHEBI:15378"/>
        <dbReference type="ChEBI" id="CHEBI:29999"/>
        <dbReference type="ChEBI" id="CHEBI:30616"/>
        <dbReference type="ChEBI" id="CHEBI:83421"/>
        <dbReference type="ChEBI" id="CHEBI:456216"/>
        <dbReference type="EC" id="2.7.12.2"/>
    </reaction>
</comment>
<dbReference type="InterPro" id="IPR011009">
    <property type="entry name" value="Kinase-like_dom_sf"/>
</dbReference>
<keyword evidence="11" id="KW-1185">Reference proteome</keyword>
<name>A0A914DES5_9BILA</name>
<accession>A0A914DES5</accession>
<organism evidence="11 12">
    <name type="scientific">Acrobeloides nanus</name>
    <dbReference type="NCBI Taxonomy" id="290746"/>
    <lineage>
        <taxon>Eukaryota</taxon>
        <taxon>Metazoa</taxon>
        <taxon>Ecdysozoa</taxon>
        <taxon>Nematoda</taxon>
        <taxon>Chromadorea</taxon>
        <taxon>Rhabditida</taxon>
        <taxon>Tylenchina</taxon>
        <taxon>Cephalobomorpha</taxon>
        <taxon>Cephaloboidea</taxon>
        <taxon>Cephalobidae</taxon>
        <taxon>Acrobeloides</taxon>
    </lineage>
</organism>
<dbReference type="SMART" id="SM00220">
    <property type="entry name" value="S_TKc"/>
    <property type="match status" value="1"/>
</dbReference>
<dbReference type="Gene3D" id="1.10.510.10">
    <property type="entry name" value="Transferase(Phosphotransferase) domain 1"/>
    <property type="match status" value="1"/>
</dbReference>
<dbReference type="PANTHER" id="PTHR48013:SF9">
    <property type="entry name" value="DUAL SPECIFICITY MITOGEN-ACTIVATED PROTEIN KINASE KINASE 5"/>
    <property type="match status" value="1"/>
</dbReference>
<evidence type="ECO:0000256" key="8">
    <source>
        <dbReference type="ARBA" id="ARBA00049299"/>
    </source>
</evidence>
<sequence>MAVLKSLVACKSKNIIYRDVKPDNVLVSRDGAIKLCDFGESRILNDSMASTFAGELSYWPPERFIHEKTKFDVRADIWSLGITLIELVTGSVPYKDKKGNIPNNIILLQNLIVNLDTNKTVEDALKGYNEETKDFVKSCLKKIEERPKYDNLMDTQFYKRCEKMDYIKQEWDENLKTKELTEFTDKELYDNVLNYFLKIKNCIFSSQFTSHPDLDQVIISGKRAALVTSELNQVGTSRTFIFYTTFMNNNNIPNTYQTDVHVSEKDEVYIKSFFQDYRDLEKIQLQKS</sequence>
<evidence type="ECO:0000256" key="3">
    <source>
        <dbReference type="ARBA" id="ARBA00022777"/>
    </source>
</evidence>
<dbReference type="InterPro" id="IPR008271">
    <property type="entry name" value="Ser/Thr_kinase_AS"/>
</dbReference>
<dbReference type="WBParaSite" id="ACRNAN_scaffold249.g15040.t1">
    <property type="protein sequence ID" value="ACRNAN_scaffold249.g15040.t1"/>
    <property type="gene ID" value="ACRNAN_scaffold249.g15040"/>
</dbReference>
<comment type="catalytic activity">
    <reaction evidence="8">
        <text>L-threonyl-[protein] + ATP = O-phospho-L-threonyl-[protein] + ADP + H(+)</text>
        <dbReference type="Rhea" id="RHEA:46608"/>
        <dbReference type="Rhea" id="RHEA-COMP:11060"/>
        <dbReference type="Rhea" id="RHEA-COMP:11605"/>
        <dbReference type="ChEBI" id="CHEBI:15378"/>
        <dbReference type="ChEBI" id="CHEBI:30013"/>
        <dbReference type="ChEBI" id="CHEBI:30616"/>
        <dbReference type="ChEBI" id="CHEBI:61977"/>
        <dbReference type="ChEBI" id="CHEBI:456216"/>
        <dbReference type="EC" id="2.7.12.2"/>
    </reaction>
</comment>
<dbReference type="PROSITE" id="PS50011">
    <property type="entry name" value="PROTEIN_KINASE_DOM"/>
    <property type="match status" value="1"/>
</dbReference>
<evidence type="ECO:0000256" key="6">
    <source>
        <dbReference type="ARBA" id="ARBA00038999"/>
    </source>
</evidence>
<dbReference type="AlphaFoldDB" id="A0A914DES5"/>
<dbReference type="InterPro" id="IPR000719">
    <property type="entry name" value="Prot_kinase_dom"/>
</dbReference>
<comment type="similarity">
    <text evidence="5">Belongs to the protein kinase superfamily. STE Ser/Thr protein kinase family. MAP kinase kinase subfamily.</text>
</comment>
<evidence type="ECO:0000313" key="11">
    <source>
        <dbReference type="Proteomes" id="UP000887540"/>
    </source>
</evidence>
<keyword evidence="1" id="KW-0808">Transferase</keyword>
<dbReference type="Pfam" id="PF00069">
    <property type="entry name" value="Pkinase"/>
    <property type="match status" value="1"/>
</dbReference>
<dbReference type="PANTHER" id="PTHR48013">
    <property type="entry name" value="DUAL SPECIFICITY MITOGEN-ACTIVATED PROTEIN KINASE KINASE 5-RELATED"/>
    <property type="match status" value="1"/>
</dbReference>
<keyword evidence="2" id="KW-0547">Nucleotide-binding</keyword>
<evidence type="ECO:0000256" key="4">
    <source>
        <dbReference type="ARBA" id="ARBA00022840"/>
    </source>
</evidence>
<dbReference type="GO" id="GO:0004708">
    <property type="term" value="F:MAP kinase kinase activity"/>
    <property type="evidence" value="ECO:0007669"/>
    <property type="project" value="UniProtKB-EC"/>
</dbReference>
<feature type="domain" description="Protein kinase" evidence="10">
    <location>
        <begin position="1"/>
        <end position="158"/>
    </location>
</feature>
<dbReference type="PROSITE" id="PS00108">
    <property type="entry name" value="PROTEIN_KINASE_ST"/>
    <property type="match status" value="1"/>
</dbReference>
<evidence type="ECO:0000259" key="10">
    <source>
        <dbReference type="PROSITE" id="PS50011"/>
    </source>
</evidence>
<evidence type="ECO:0000256" key="9">
    <source>
        <dbReference type="ARBA" id="ARBA00051693"/>
    </source>
</evidence>
<evidence type="ECO:0000256" key="5">
    <source>
        <dbReference type="ARBA" id="ARBA00038035"/>
    </source>
</evidence>
<reference evidence="12" key="1">
    <citation type="submission" date="2022-11" db="UniProtKB">
        <authorList>
            <consortium name="WormBaseParasite"/>
        </authorList>
    </citation>
    <scope>IDENTIFICATION</scope>
</reference>